<dbReference type="EMBL" id="MWIP01000004">
    <property type="protein sequence ID" value="KAF1686909.1"/>
    <property type="molecule type" value="Genomic_DNA"/>
</dbReference>
<name>A0A7V8GNB7_9GAMM</name>
<evidence type="ECO:0000313" key="3">
    <source>
        <dbReference type="EMBL" id="KAF1686909.1"/>
    </source>
</evidence>
<dbReference type="InterPro" id="IPR001763">
    <property type="entry name" value="Rhodanese-like_dom"/>
</dbReference>
<dbReference type="SUPFAM" id="SSF52821">
    <property type="entry name" value="Rhodanese/Cell cycle control phosphatase"/>
    <property type="match status" value="1"/>
</dbReference>
<dbReference type="PROSITE" id="PS50206">
    <property type="entry name" value="RHODANESE_3"/>
    <property type="match status" value="1"/>
</dbReference>
<accession>A0A7V8GNB7</accession>
<keyword evidence="1" id="KW-1133">Transmembrane helix</keyword>
<evidence type="ECO:0000259" key="2">
    <source>
        <dbReference type="PROSITE" id="PS50206"/>
    </source>
</evidence>
<dbReference type="AlphaFoldDB" id="A0A7V8GNB7"/>
<dbReference type="Pfam" id="PF11127">
    <property type="entry name" value="YgaP-like_TM"/>
    <property type="match status" value="1"/>
</dbReference>
<feature type="transmembrane region" description="Helical" evidence="1">
    <location>
        <begin position="117"/>
        <end position="139"/>
    </location>
</feature>
<evidence type="ECO:0000256" key="1">
    <source>
        <dbReference type="SAM" id="Phobius"/>
    </source>
</evidence>
<dbReference type="Gene3D" id="6.10.140.1340">
    <property type="match status" value="1"/>
</dbReference>
<keyword evidence="1" id="KW-0472">Membrane</keyword>
<keyword evidence="1" id="KW-0812">Transmembrane</keyword>
<feature type="domain" description="Rhodanese" evidence="2">
    <location>
        <begin position="15"/>
        <end position="105"/>
    </location>
</feature>
<dbReference type="GO" id="GO:0004792">
    <property type="term" value="F:thiosulfate-cyanide sulfurtransferase activity"/>
    <property type="evidence" value="ECO:0007669"/>
    <property type="project" value="TreeGrafter"/>
</dbReference>
<comment type="caution">
    <text evidence="3">The sequence shown here is derived from an EMBL/GenBank/DDBJ whole genome shotgun (WGS) entry which is preliminary data.</text>
</comment>
<dbReference type="PANTHER" id="PTHR44086:SF10">
    <property type="entry name" value="THIOSULFATE SULFURTRANSFERASE_RHODANESE-LIKE DOMAIN-CONTAINING PROTEIN 3"/>
    <property type="match status" value="1"/>
</dbReference>
<feature type="transmembrane region" description="Helical" evidence="1">
    <location>
        <begin position="145"/>
        <end position="166"/>
    </location>
</feature>
<dbReference type="InterPro" id="IPR021309">
    <property type="entry name" value="YgaP-like_TM"/>
</dbReference>
<evidence type="ECO:0000313" key="4">
    <source>
        <dbReference type="Proteomes" id="UP000462066"/>
    </source>
</evidence>
<protein>
    <recommendedName>
        <fullName evidence="2">Rhodanese domain-containing protein</fullName>
    </recommendedName>
</protein>
<proteinExistence type="predicted"/>
<dbReference type="PANTHER" id="PTHR44086">
    <property type="entry name" value="THIOSULFATE SULFURTRANSFERASE RDL2, MITOCHONDRIAL-RELATED"/>
    <property type="match status" value="1"/>
</dbReference>
<dbReference type="Proteomes" id="UP000462066">
    <property type="component" value="Unassembled WGS sequence"/>
</dbReference>
<dbReference type="SMART" id="SM00450">
    <property type="entry name" value="RHOD"/>
    <property type="match status" value="1"/>
</dbReference>
<sequence length="177" mass="18742">MPMKTIPPRAALALLDQGALLVDIREADEHARERIPAACCVPVSRLADAPQLRQGASRTLLFHCRSGMRTRANAAALQAAAAGCEAYIVEGGLDAWKRAGLPVARDRRAPPELNRQVQVAVGGLLLLGTALAATASPWFLLLPGFLGAGLLFAGLSGFCGMARLLARMPWNKALRTP</sequence>
<keyword evidence="4" id="KW-1185">Reference proteome</keyword>
<dbReference type="Pfam" id="PF00581">
    <property type="entry name" value="Rhodanese"/>
    <property type="match status" value="1"/>
</dbReference>
<dbReference type="Gene3D" id="3.40.250.10">
    <property type="entry name" value="Rhodanese-like domain"/>
    <property type="match status" value="1"/>
</dbReference>
<organism evidence="3 4">
    <name type="scientific">Pseudoxanthomonas broegbernensis</name>
    <dbReference type="NCBI Taxonomy" id="83619"/>
    <lineage>
        <taxon>Bacteria</taxon>
        <taxon>Pseudomonadati</taxon>
        <taxon>Pseudomonadota</taxon>
        <taxon>Gammaproteobacteria</taxon>
        <taxon>Lysobacterales</taxon>
        <taxon>Lysobacteraceae</taxon>
        <taxon>Pseudoxanthomonas</taxon>
    </lineage>
</organism>
<reference evidence="3 4" key="1">
    <citation type="submission" date="2017-10" db="EMBL/GenBank/DDBJ databases">
        <title>Whole genome sequencing of Pseudoxanthomonas broegbernensis DSM 12573(T).</title>
        <authorList>
            <person name="Kumar S."/>
            <person name="Bansal K."/>
            <person name="Kaur A."/>
            <person name="Patil P."/>
            <person name="Sharma S."/>
            <person name="Patil P.B."/>
        </authorList>
    </citation>
    <scope>NUCLEOTIDE SEQUENCE [LARGE SCALE GENOMIC DNA]</scope>
    <source>
        <strain evidence="3 4">DSM 12573</strain>
    </source>
</reference>
<gene>
    <name evidence="3" type="ORF">B1992_05825</name>
</gene>
<dbReference type="InterPro" id="IPR036873">
    <property type="entry name" value="Rhodanese-like_dom_sf"/>
</dbReference>